<comment type="function">
    <text evidence="7">Provides the (R)-glutamate required for cell wall biosynthesis.</text>
</comment>
<comment type="similarity">
    <text evidence="7">Belongs to the aspartate/glutamate racemases family.</text>
</comment>
<dbReference type="InterPro" id="IPR015942">
    <property type="entry name" value="Asp/Glu/hydantoin_racemase"/>
</dbReference>
<dbReference type="SMR" id="A0A1I2A337"/>
<dbReference type="PANTHER" id="PTHR21198">
    <property type="entry name" value="GLUTAMATE RACEMASE"/>
    <property type="match status" value="1"/>
</dbReference>
<feature type="binding site" evidence="7">
    <location>
        <begin position="10"/>
        <end position="11"/>
    </location>
    <ligand>
        <name>substrate</name>
    </ligand>
</feature>
<evidence type="ECO:0000256" key="2">
    <source>
        <dbReference type="ARBA" id="ARBA00013090"/>
    </source>
</evidence>
<feature type="binding site" evidence="7">
    <location>
        <begin position="74"/>
        <end position="75"/>
    </location>
    <ligand>
        <name>substrate</name>
    </ligand>
</feature>
<keyword evidence="6 7" id="KW-0961">Cell wall biogenesis/degradation</keyword>
<dbReference type="PROSITE" id="PS00924">
    <property type="entry name" value="ASP_GLU_RACEMASE_2"/>
    <property type="match status" value="1"/>
</dbReference>
<evidence type="ECO:0000256" key="7">
    <source>
        <dbReference type="HAMAP-Rule" id="MF_00258"/>
    </source>
</evidence>
<dbReference type="InterPro" id="IPR033134">
    <property type="entry name" value="Asp/Glu_racemase_AS_2"/>
</dbReference>
<dbReference type="GO" id="GO:0009252">
    <property type="term" value="P:peptidoglycan biosynthetic process"/>
    <property type="evidence" value="ECO:0007669"/>
    <property type="project" value="UniProtKB-UniRule"/>
</dbReference>
<dbReference type="GO" id="GO:0071555">
    <property type="term" value="P:cell wall organization"/>
    <property type="evidence" value="ECO:0007669"/>
    <property type="project" value="UniProtKB-KW"/>
</dbReference>
<feature type="active site" description="Proton donor/acceptor" evidence="7">
    <location>
        <position position="181"/>
    </location>
</feature>
<dbReference type="HAMAP" id="MF_00258">
    <property type="entry name" value="Glu_racemase"/>
    <property type="match status" value="1"/>
</dbReference>
<feature type="active site" description="Proton donor/acceptor" evidence="7">
    <location>
        <position position="73"/>
    </location>
</feature>
<dbReference type="GO" id="GO:0008881">
    <property type="term" value="F:glutamate racemase activity"/>
    <property type="evidence" value="ECO:0007669"/>
    <property type="project" value="UniProtKB-UniRule"/>
</dbReference>
<dbReference type="InterPro" id="IPR001920">
    <property type="entry name" value="Asp/Glu_race"/>
</dbReference>
<dbReference type="EC" id="5.1.1.3" evidence="2 7"/>
<dbReference type="NCBIfam" id="TIGR00067">
    <property type="entry name" value="glut_race"/>
    <property type="match status" value="1"/>
</dbReference>
<gene>
    <name evidence="7" type="primary">murI</name>
    <name evidence="8" type="ORF">SAMN04244560_01434</name>
</gene>
<dbReference type="InterPro" id="IPR004391">
    <property type="entry name" value="Glu_race"/>
</dbReference>
<dbReference type="UniPathway" id="UPA00219"/>
<evidence type="ECO:0000256" key="3">
    <source>
        <dbReference type="ARBA" id="ARBA00022960"/>
    </source>
</evidence>
<keyword evidence="4 7" id="KW-0573">Peptidoglycan synthesis</keyword>
<dbReference type="Proteomes" id="UP000183404">
    <property type="component" value="Unassembled WGS sequence"/>
</dbReference>
<evidence type="ECO:0000313" key="9">
    <source>
        <dbReference type="Proteomes" id="UP000183404"/>
    </source>
</evidence>
<sequence length="264" mass="29706">MDSRPIGVFDSGVGGLTVLKRLVEVLPGEDYIYFGDTKRVPYGDRSEEEIKKFAKQILNFMREQKVKAVVIACNTTCAVINKSEYDVVLFDVLKAGAESAALYTINKKIGVIATTRTVESKSYEKNIKIIDKNIEVYQKACPEFVPLIEKGLYNSPIAYETASKCLKELKEKDIDTLVLGCTHYPLMASVIEEIMGENVKIVDPAIKLAYDVKDYLLKKDLLNPQIRGKAEFFVSGDKDNFIKTAEMLLGEKIENVLHVDIEKY</sequence>
<feature type="binding site" evidence="7">
    <location>
        <begin position="42"/>
        <end position="43"/>
    </location>
    <ligand>
        <name>substrate</name>
    </ligand>
</feature>
<keyword evidence="3 7" id="KW-0133">Cell shape</keyword>
<evidence type="ECO:0000256" key="1">
    <source>
        <dbReference type="ARBA" id="ARBA00001602"/>
    </source>
</evidence>
<evidence type="ECO:0000256" key="4">
    <source>
        <dbReference type="ARBA" id="ARBA00022984"/>
    </source>
</evidence>
<evidence type="ECO:0000256" key="5">
    <source>
        <dbReference type="ARBA" id="ARBA00023235"/>
    </source>
</evidence>
<dbReference type="Pfam" id="PF01177">
    <property type="entry name" value="Asp_Glu_race"/>
    <property type="match status" value="1"/>
</dbReference>
<protein>
    <recommendedName>
        <fullName evidence="2 7">Glutamate racemase</fullName>
        <ecNumber evidence="2 7">5.1.1.3</ecNumber>
    </recommendedName>
</protein>
<evidence type="ECO:0000313" key="8">
    <source>
        <dbReference type="EMBL" id="SDF90509.1"/>
    </source>
</evidence>
<dbReference type="EMBL" id="FNBS01000030">
    <property type="protein sequence ID" value="SDF90509.1"/>
    <property type="molecule type" value="Genomic_DNA"/>
</dbReference>
<proteinExistence type="inferred from homology"/>
<dbReference type="PANTHER" id="PTHR21198:SF2">
    <property type="entry name" value="GLUTAMATE RACEMASE"/>
    <property type="match status" value="1"/>
</dbReference>
<dbReference type="SUPFAM" id="SSF53681">
    <property type="entry name" value="Aspartate/glutamate racemase"/>
    <property type="match status" value="2"/>
</dbReference>
<dbReference type="RefSeq" id="WP_004402425.1">
    <property type="nucleotide sequence ID" value="NZ_FNBS01000030.1"/>
</dbReference>
<feature type="binding site" evidence="7">
    <location>
        <begin position="182"/>
        <end position="183"/>
    </location>
    <ligand>
        <name>substrate</name>
    </ligand>
</feature>
<organism evidence="8 9">
    <name type="scientific">Thermoanaerobacter thermohydrosulfuricus</name>
    <name type="common">Clostridium thermohydrosulfuricum</name>
    <dbReference type="NCBI Taxonomy" id="1516"/>
    <lineage>
        <taxon>Bacteria</taxon>
        <taxon>Bacillati</taxon>
        <taxon>Bacillota</taxon>
        <taxon>Clostridia</taxon>
        <taxon>Thermoanaerobacterales</taxon>
        <taxon>Thermoanaerobacteraceae</taxon>
        <taxon>Thermoanaerobacter</taxon>
    </lineage>
</organism>
<dbReference type="AlphaFoldDB" id="A0A1I2A337"/>
<dbReference type="FunFam" id="3.40.50.1860:FF:000001">
    <property type="entry name" value="Glutamate racemase"/>
    <property type="match status" value="1"/>
</dbReference>
<dbReference type="GO" id="GO:0008360">
    <property type="term" value="P:regulation of cell shape"/>
    <property type="evidence" value="ECO:0007669"/>
    <property type="project" value="UniProtKB-KW"/>
</dbReference>
<name>A0A1I2A337_THETY</name>
<comment type="catalytic activity">
    <reaction evidence="1 7">
        <text>L-glutamate = D-glutamate</text>
        <dbReference type="Rhea" id="RHEA:12813"/>
        <dbReference type="ChEBI" id="CHEBI:29985"/>
        <dbReference type="ChEBI" id="CHEBI:29986"/>
        <dbReference type="EC" id="5.1.1.3"/>
    </reaction>
</comment>
<accession>A0A1I2A337</accession>
<comment type="pathway">
    <text evidence="7">Cell wall biogenesis; peptidoglycan biosynthesis.</text>
</comment>
<dbReference type="Gene3D" id="3.40.50.1860">
    <property type="match status" value="2"/>
</dbReference>
<keyword evidence="5 7" id="KW-0413">Isomerase</keyword>
<evidence type="ECO:0000256" key="6">
    <source>
        <dbReference type="ARBA" id="ARBA00023316"/>
    </source>
</evidence>
<reference evidence="8 9" key="1">
    <citation type="submission" date="2016-10" db="EMBL/GenBank/DDBJ databases">
        <authorList>
            <person name="de Groot N.N."/>
        </authorList>
    </citation>
    <scope>NUCLEOTIDE SEQUENCE [LARGE SCALE GENOMIC DNA]</scope>
    <source>
        <strain evidence="8 9">DSM 569</strain>
    </source>
</reference>